<proteinExistence type="predicted"/>
<dbReference type="EMBL" id="QFVT01000007">
    <property type="protein sequence ID" value="PYC47195.1"/>
    <property type="molecule type" value="Genomic_DNA"/>
</dbReference>
<organism evidence="1 2">
    <name type="scientific">Litorivita pollutaquae</name>
    <dbReference type="NCBI Taxonomy" id="2200892"/>
    <lineage>
        <taxon>Bacteria</taxon>
        <taxon>Pseudomonadati</taxon>
        <taxon>Pseudomonadota</taxon>
        <taxon>Alphaproteobacteria</taxon>
        <taxon>Rhodobacterales</taxon>
        <taxon>Paracoccaceae</taxon>
        <taxon>Litorivita</taxon>
    </lineage>
</organism>
<gene>
    <name evidence="1" type="ORF">DI396_11600</name>
</gene>
<dbReference type="AlphaFoldDB" id="A0A2V4MKN4"/>
<dbReference type="Proteomes" id="UP000248012">
    <property type="component" value="Unassembled WGS sequence"/>
</dbReference>
<dbReference type="OrthoDB" id="7625707at2"/>
<accession>A0A2V4MKN4</accession>
<keyword evidence="2" id="KW-1185">Reference proteome</keyword>
<dbReference type="InterPro" id="IPR018666">
    <property type="entry name" value="DUF2125"/>
</dbReference>
<name>A0A2V4MKN4_9RHOB</name>
<evidence type="ECO:0000313" key="1">
    <source>
        <dbReference type="EMBL" id="PYC47195.1"/>
    </source>
</evidence>
<comment type="caution">
    <text evidence="1">The sequence shown here is derived from an EMBL/GenBank/DDBJ whole genome shotgun (WGS) entry which is preliminary data.</text>
</comment>
<sequence>MRRLIVLVIAAALLWSGYWVVGARALRGGIETWFEARQSEGWVAEYSDHALRGFPNRFDNTFSDLSLADPATGLAWQAPFFQLFALSYRPTHIIAVWPNSQLIATPLAKFDIDSTRMRASLRVAPRGSLAVERAVFESESVAIRTREDGGELTLEQLNFAMERAAGFERRYRFGVDGTGVSPSTPMRKLIDPQGRLPEALGTLKADTIIEFDAPWDRFSIERARPQPVLIDLKLAEATWGDLQLAAAGSLTIDARGIPTGRITVKARNWPEIIQLARQSGILPEAMVNLTERALGTLAQMAGNPKTLDIPLDFKGGLIRLGPLPIGHAPLIRLR</sequence>
<protein>
    <submittedName>
        <fullName evidence="1">DUF2125 domain-containing protein</fullName>
    </submittedName>
</protein>
<evidence type="ECO:0000313" key="2">
    <source>
        <dbReference type="Proteomes" id="UP000248012"/>
    </source>
</evidence>
<dbReference type="RefSeq" id="WP_110796385.1">
    <property type="nucleotide sequence ID" value="NZ_KZ826486.1"/>
</dbReference>
<dbReference type="Pfam" id="PF09898">
    <property type="entry name" value="DUF2125"/>
    <property type="match status" value="1"/>
</dbReference>
<reference evidence="1 2" key="1">
    <citation type="submission" date="2018-05" db="EMBL/GenBank/DDBJ databases">
        <title>Oceanovita maritima gen. nov., sp. nov., a marine bacterium in the family Rhodobacteraceae isolated from surface seawater of Lundu port Xiamen, China.</title>
        <authorList>
            <person name="Hetharua B.H."/>
            <person name="Min D."/>
            <person name="Liao H."/>
            <person name="Tian Y."/>
        </authorList>
    </citation>
    <scope>NUCLEOTIDE SEQUENCE [LARGE SCALE GENOMIC DNA]</scope>
    <source>
        <strain evidence="1 2">FSX-11</strain>
    </source>
</reference>